<dbReference type="GO" id="GO:0000981">
    <property type="term" value="F:DNA-binding transcription factor activity, RNA polymerase II-specific"/>
    <property type="evidence" value="ECO:0007669"/>
    <property type="project" value="TreeGrafter"/>
</dbReference>
<feature type="domain" description="C2H2-type" evidence="8">
    <location>
        <begin position="92"/>
        <end position="119"/>
    </location>
</feature>
<dbReference type="FunFam" id="3.30.160.60:FF:002349">
    <property type="entry name" value="Zinc finger and BTB domain-containing 40"/>
    <property type="match status" value="1"/>
</dbReference>
<keyword evidence="5" id="KW-0862">Zinc</keyword>
<proteinExistence type="predicted"/>
<comment type="subcellular location">
    <subcellularLocation>
        <location evidence="1">Nucleus</location>
    </subcellularLocation>
</comment>
<feature type="domain" description="C2H2-type" evidence="8">
    <location>
        <begin position="120"/>
        <end position="147"/>
    </location>
</feature>
<dbReference type="SUPFAM" id="SSF57667">
    <property type="entry name" value="beta-beta-alpha zinc fingers"/>
    <property type="match status" value="2"/>
</dbReference>
<evidence type="ECO:0000256" key="6">
    <source>
        <dbReference type="ARBA" id="ARBA00023242"/>
    </source>
</evidence>
<protein>
    <recommendedName>
        <fullName evidence="8">C2H2-type domain-containing protein</fullName>
    </recommendedName>
</protein>
<feature type="domain" description="C2H2-type" evidence="8">
    <location>
        <begin position="148"/>
        <end position="166"/>
    </location>
</feature>
<evidence type="ECO:0000256" key="1">
    <source>
        <dbReference type="ARBA" id="ARBA00004123"/>
    </source>
</evidence>
<dbReference type="Pfam" id="PF00096">
    <property type="entry name" value="zf-C2H2"/>
    <property type="match status" value="4"/>
</dbReference>
<evidence type="ECO:0000256" key="2">
    <source>
        <dbReference type="ARBA" id="ARBA00022723"/>
    </source>
</evidence>
<evidence type="ECO:0000256" key="4">
    <source>
        <dbReference type="ARBA" id="ARBA00022771"/>
    </source>
</evidence>
<evidence type="ECO:0000256" key="3">
    <source>
        <dbReference type="ARBA" id="ARBA00022737"/>
    </source>
</evidence>
<dbReference type="FunFam" id="3.30.160.60:FF:000303">
    <property type="entry name" value="Zinc finger protein 41"/>
    <property type="match status" value="1"/>
</dbReference>
<dbReference type="GO" id="GO:0000978">
    <property type="term" value="F:RNA polymerase II cis-regulatory region sequence-specific DNA binding"/>
    <property type="evidence" value="ECO:0007669"/>
    <property type="project" value="TreeGrafter"/>
</dbReference>
<evidence type="ECO:0000256" key="7">
    <source>
        <dbReference type="PROSITE-ProRule" id="PRU00042"/>
    </source>
</evidence>
<keyword evidence="6" id="KW-0539">Nucleus</keyword>
<feature type="domain" description="C2H2-type" evidence="8">
    <location>
        <begin position="64"/>
        <end position="91"/>
    </location>
</feature>
<keyword evidence="2" id="KW-0479">Metal-binding</keyword>
<keyword evidence="4 7" id="KW-0863">Zinc-finger</keyword>
<organism evidence="9">
    <name type="scientific">Spongospora subterranea</name>
    <dbReference type="NCBI Taxonomy" id="70186"/>
    <lineage>
        <taxon>Eukaryota</taxon>
        <taxon>Sar</taxon>
        <taxon>Rhizaria</taxon>
        <taxon>Endomyxa</taxon>
        <taxon>Phytomyxea</taxon>
        <taxon>Plasmodiophorida</taxon>
        <taxon>Plasmodiophoridae</taxon>
        <taxon>Spongospora</taxon>
    </lineage>
</organism>
<dbReference type="EMBL" id="HACM01000079">
    <property type="protein sequence ID" value="CRZ00521.1"/>
    <property type="molecule type" value="Transcribed_RNA"/>
</dbReference>
<reference evidence="9" key="1">
    <citation type="submission" date="2015-04" db="EMBL/GenBank/DDBJ databases">
        <title>The genome sequence of the plant pathogenic Rhizarian Plasmodiophora brassicae reveals insights in its biotrophic life cycle and the origin of chitin synthesis.</title>
        <authorList>
            <person name="Schwelm A."/>
            <person name="Fogelqvist J."/>
            <person name="Knaust A."/>
            <person name="Julke S."/>
            <person name="Lilja T."/>
            <person name="Dhandapani V."/>
            <person name="Bonilla-Rosso G."/>
            <person name="Karlsson M."/>
            <person name="Shevchenko A."/>
            <person name="Choi S.R."/>
            <person name="Kim H.G."/>
            <person name="Park J.Y."/>
            <person name="Lim Y.P."/>
            <person name="Ludwig-Muller J."/>
            <person name="Dixelius C."/>
        </authorList>
    </citation>
    <scope>NUCLEOTIDE SEQUENCE</scope>
    <source>
        <tissue evidence="9">Potato root galls</tissue>
    </source>
</reference>
<name>A0A0H5QGT0_9EUKA</name>
<dbReference type="Gene3D" id="3.30.160.60">
    <property type="entry name" value="Classic Zinc Finger"/>
    <property type="match status" value="4"/>
</dbReference>
<evidence type="ECO:0000259" key="8">
    <source>
        <dbReference type="PROSITE" id="PS50157"/>
    </source>
</evidence>
<dbReference type="InterPro" id="IPR036236">
    <property type="entry name" value="Znf_C2H2_sf"/>
</dbReference>
<evidence type="ECO:0000313" key="9">
    <source>
        <dbReference type="EMBL" id="CRZ00521.1"/>
    </source>
</evidence>
<feature type="non-terminal residue" evidence="9">
    <location>
        <position position="1"/>
    </location>
</feature>
<dbReference type="PROSITE" id="PS00028">
    <property type="entry name" value="ZINC_FINGER_C2H2_1"/>
    <property type="match status" value="3"/>
</dbReference>
<dbReference type="FunFam" id="3.30.160.60:FF:001498">
    <property type="entry name" value="Zinc finger protein 404"/>
    <property type="match status" value="2"/>
</dbReference>
<sequence length="187" mass="21209">SENMTNNNRQPSALDDMIAMASMHLANNGTDVDRGIVRVDRAKVLRAESPNRCTNKSAGAQDSVFCNVCGKRFSQNNHLNSHMRIHNGDRPYECSLCRKQFSQKCNLTTHMRTHSGERPYVCHICQKTFRQKYHLQTHQLTHTGDRPFECSLCRKTFAQKANLTTHTPRCRRKLFGSETAGVALGSN</sequence>
<accession>A0A0H5QGT0</accession>
<dbReference type="GO" id="GO:0005634">
    <property type="term" value="C:nucleus"/>
    <property type="evidence" value="ECO:0007669"/>
    <property type="project" value="UniProtKB-SubCell"/>
</dbReference>
<dbReference type="PANTHER" id="PTHR23235">
    <property type="entry name" value="KRUEPPEL-LIKE TRANSCRIPTION FACTOR"/>
    <property type="match status" value="1"/>
</dbReference>
<evidence type="ECO:0000256" key="5">
    <source>
        <dbReference type="ARBA" id="ARBA00022833"/>
    </source>
</evidence>
<dbReference type="PROSITE" id="PS50157">
    <property type="entry name" value="ZINC_FINGER_C2H2_2"/>
    <property type="match status" value="4"/>
</dbReference>
<dbReference type="InterPro" id="IPR013087">
    <property type="entry name" value="Znf_C2H2_type"/>
</dbReference>
<keyword evidence="3" id="KW-0677">Repeat</keyword>
<dbReference type="AlphaFoldDB" id="A0A0H5QGT0"/>
<dbReference type="GO" id="GO:0008270">
    <property type="term" value="F:zinc ion binding"/>
    <property type="evidence" value="ECO:0007669"/>
    <property type="project" value="UniProtKB-KW"/>
</dbReference>
<dbReference type="SMART" id="SM00355">
    <property type="entry name" value="ZnF_C2H2"/>
    <property type="match status" value="4"/>
</dbReference>
<dbReference type="PANTHER" id="PTHR23235:SF142">
    <property type="entry name" value="ZINC FINGER PROTEIN 384"/>
    <property type="match status" value="1"/>
</dbReference>